<dbReference type="Pfam" id="PF13203">
    <property type="entry name" value="DUF2201_N"/>
    <property type="match status" value="1"/>
</dbReference>
<dbReference type="InterPro" id="IPR036465">
    <property type="entry name" value="vWFA_dom_sf"/>
</dbReference>
<evidence type="ECO:0000313" key="4">
    <source>
        <dbReference type="Proteomes" id="UP000009062"/>
    </source>
</evidence>
<evidence type="ECO:0000313" key="3">
    <source>
        <dbReference type="EMBL" id="AFA40158.1"/>
    </source>
</evidence>
<evidence type="ECO:0000259" key="1">
    <source>
        <dbReference type="Pfam" id="PF09967"/>
    </source>
</evidence>
<name>H6QCW2_PYROT</name>
<feature type="domain" description="Putative metallopeptidase" evidence="2">
    <location>
        <begin position="15"/>
        <end position="267"/>
    </location>
</feature>
<dbReference type="PANTHER" id="PTHR38730">
    <property type="entry name" value="SLL7028 PROTEIN"/>
    <property type="match status" value="1"/>
</dbReference>
<gene>
    <name evidence="3" type="ordered locus">Pogu_2131</name>
</gene>
<organism evidence="3 4">
    <name type="scientific">Pyrobaculum oguniense (strain DSM 13380 / JCM 10595 / TE7)</name>
    <dbReference type="NCBI Taxonomy" id="698757"/>
    <lineage>
        <taxon>Archaea</taxon>
        <taxon>Thermoproteota</taxon>
        <taxon>Thermoprotei</taxon>
        <taxon>Thermoproteales</taxon>
        <taxon>Thermoproteaceae</taxon>
        <taxon>Pyrobaculum</taxon>
    </lineage>
</organism>
<protein>
    <submittedName>
        <fullName evidence="3">Uncharacterized protein</fullName>
    </submittedName>
</protein>
<dbReference type="eggNOG" id="arCOG06980">
    <property type="taxonomic scope" value="Archaea"/>
</dbReference>
<dbReference type="PANTHER" id="PTHR38730:SF1">
    <property type="entry name" value="SLL7028 PROTEIN"/>
    <property type="match status" value="1"/>
</dbReference>
<dbReference type="EMBL" id="CP003316">
    <property type="protein sequence ID" value="AFA40158.1"/>
    <property type="molecule type" value="Genomic_DNA"/>
</dbReference>
<feature type="domain" description="VWA-like" evidence="1">
    <location>
        <begin position="283"/>
        <end position="374"/>
    </location>
</feature>
<accession>H6QCW2</accession>
<dbReference type="STRING" id="698757.Pogu_2131"/>
<sequence>MTHIEEARRAVNNIVAGLMLKDPFLALLLRRTTIVAVDGDVVAYTDGIRIFLNPEKWLGLPEKDRTFVLLHELMHIVLRHVPRWKQLSARYPLEERVYNFVMDAKANQELEMYATGLTLEIIMPVDVEETFGVKNVEEKSVEEIIREIHNRNPNKPLKQFIHDIGVPKSDGGSGVVAGDGADGRVVIQEGDEPAGKPLSTAEVEERVIKKVVEAVMALRAAGRDPGRWERLLELLKPKVDWRRLLRATLVKGLGHSVKRTWMRPSRKLPGVYPGKELWRYGKIVIMVDASGSIGEKELSQFMSEVYAAAKEVEHVVAVIWDTIVQQEFEIRRYTDIRKLKVKGGGGTLIRPVLEYVFERHRDASMFVILSDWEIGDVDEARVLLRQIARKTIAVTTHRDPPKLPFYVVIRI</sequence>
<proteinExistence type="predicted"/>
<dbReference type="HOGENOM" id="CLU_038906_1_0_2"/>
<dbReference type="Pfam" id="PF09967">
    <property type="entry name" value="DUF2201"/>
    <property type="match status" value="1"/>
</dbReference>
<evidence type="ECO:0000259" key="2">
    <source>
        <dbReference type="Pfam" id="PF13203"/>
    </source>
</evidence>
<dbReference type="InterPro" id="IPR018698">
    <property type="entry name" value="VWA-like_dom"/>
</dbReference>
<reference evidence="3 4" key="1">
    <citation type="journal article" date="2012" name="Stand. Genomic Sci.">
        <title>Complete genome sequence of Pyrobaculum oguniense.</title>
        <authorList>
            <person name="Bernick D.L."/>
            <person name="Karplus K."/>
            <person name="Lui L.M."/>
            <person name="Coker J.K."/>
            <person name="Murphy J.N."/>
            <person name="Chan P.P."/>
            <person name="Cozen A.E."/>
            <person name="Lowe T.M."/>
        </authorList>
    </citation>
    <scope>NUCLEOTIDE SEQUENCE [LARGE SCALE GENOMIC DNA]</scope>
    <source>
        <strain evidence="3 4">TE7</strain>
    </source>
</reference>
<dbReference type="Proteomes" id="UP000009062">
    <property type="component" value="Chromosome"/>
</dbReference>
<dbReference type="AlphaFoldDB" id="H6QCW2"/>
<dbReference type="KEGG" id="pog:Pogu_2131"/>
<keyword evidence="4" id="KW-1185">Reference proteome</keyword>
<dbReference type="SUPFAM" id="SSF53300">
    <property type="entry name" value="vWA-like"/>
    <property type="match status" value="1"/>
</dbReference>
<dbReference type="InterPro" id="IPR025154">
    <property type="entry name" value="Put_metallopeptidase_dom"/>
</dbReference>